<evidence type="ECO:0000313" key="1">
    <source>
        <dbReference type="EMBL" id="UWZ58784.1"/>
    </source>
</evidence>
<reference evidence="1" key="1">
    <citation type="submission" date="2021-04" db="EMBL/GenBank/DDBJ databases">
        <title>Dactylosporangium aurantiacum NRRL B-8018 full assembly.</title>
        <authorList>
            <person name="Hartkoorn R.C."/>
            <person name="Beaudoing E."/>
            <person name="Hot D."/>
        </authorList>
    </citation>
    <scope>NUCLEOTIDE SEQUENCE</scope>
    <source>
        <strain evidence="1">NRRL B-8018</strain>
    </source>
</reference>
<dbReference type="Gene3D" id="1.25.40.10">
    <property type="entry name" value="Tetratricopeptide repeat domain"/>
    <property type="match status" value="1"/>
</dbReference>
<proteinExistence type="predicted"/>
<organism evidence="1 2">
    <name type="scientific">Dactylosporangium aurantiacum</name>
    <dbReference type="NCBI Taxonomy" id="35754"/>
    <lineage>
        <taxon>Bacteria</taxon>
        <taxon>Bacillati</taxon>
        <taxon>Actinomycetota</taxon>
        <taxon>Actinomycetes</taxon>
        <taxon>Micromonosporales</taxon>
        <taxon>Micromonosporaceae</taxon>
        <taxon>Dactylosporangium</taxon>
    </lineage>
</organism>
<dbReference type="KEGG" id="daur:Daura_23015"/>
<accession>A0A9Q9IMB5</accession>
<dbReference type="EMBL" id="CP073767">
    <property type="protein sequence ID" value="UWZ58784.1"/>
    <property type="molecule type" value="Genomic_DNA"/>
</dbReference>
<dbReference type="RefSeq" id="WP_156089677.1">
    <property type="nucleotide sequence ID" value="NZ_CP073767.1"/>
</dbReference>
<dbReference type="AlphaFoldDB" id="A0A9Q9IMB5"/>
<dbReference type="Proteomes" id="UP001058003">
    <property type="component" value="Chromosome"/>
</dbReference>
<sequence length="512" mass="56106">MTGHRRAYAPPSVSARRAAAVAAVKLLDEGRYDEASTLLSSLLPPGDPITVGPNRQLINAAVLYVESTHADPTAVPSPLAWARYAHHASRHLPGPPDHGLMLASADALSQALRRLGHHHDAITTIRTAITLADAHGNTDAALDRHISLADALHRAGRCAEAGHTAKAAITNHRRHHRITNVADLIATMQAFTMLEACHQHRAATALTAQLRLTDVPDVPGKPAIGRLLTLAAHLGPARREHAQRHHPNDECTRAGCPVRASTHHVDASGHADPLLMRFITACLNRLDPYEAPPHRTLADVAAWYTTVAEPRPAPLRRTRSTQLRPSPLAWAGYIHRTALRQHGADLDQIHTANDRYARAVQRYAWPVHTPAAWRDTVRLADQLDHRDAAALCRLRLAITLHANGRCTAGIREADTAADDWLTRHPQSSPTSCTLLLHATFMRIGCHRHTETHRYPLMRYLHATHPTATVLQLLDQAATTATHHSQTFHPNPCHHDTCHLNADPASSQQQAQP</sequence>
<gene>
    <name evidence="1" type="ORF">Daura_23015</name>
</gene>
<dbReference type="InterPro" id="IPR011990">
    <property type="entry name" value="TPR-like_helical_dom_sf"/>
</dbReference>
<protein>
    <submittedName>
        <fullName evidence="1">Uncharacterized protein</fullName>
    </submittedName>
</protein>
<name>A0A9Q9IMB5_9ACTN</name>
<keyword evidence="2" id="KW-1185">Reference proteome</keyword>
<evidence type="ECO:0000313" key="2">
    <source>
        <dbReference type="Proteomes" id="UP001058003"/>
    </source>
</evidence>